<proteinExistence type="predicted"/>
<keyword evidence="1" id="KW-0805">Transcription regulation</keyword>
<accession>A0ABT5GB74</accession>
<protein>
    <submittedName>
        <fullName evidence="5">Winged helix-turn-helix domain-containing protein</fullName>
    </submittedName>
</protein>
<dbReference type="PANTHER" id="PTHR44846">
    <property type="entry name" value="MANNOSYL-D-GLYCERATE TRANSPORT/METABOLISM SYSTEM REPRESSOR MNGR-RELATED"/>
    <property type="match status" value="1"/>
</dbReference>
<evidence type="ECO:0000313" key="5">
    <source>
        <dbReference type="EMBL" id="MDC4182231.1"/>
    </source>
</evidence>
<reference evidence="5" key="1">
    <citation type="submission" date="2021-11" db="EMBL/GenBank/DDBJ databases">
        <title>Description of Mycoplasma bradburyaesp. nov.from sea birds: a tribute to a great mycoplasmologist.</title>
        <authorList>
            <person name="Ramirez A.S."/>
            <person name="Poveda C."/>
            <person name="Suarez-Perez A."/>
            <person name="Rosales R.S."/>
            <person name="Dijkman R."/>
            <person name="Feberwee A."/>
            <person name="Spergser J."/>
            <person name="Szostak M.P."/>
            <person name="Ressel L."/>
            <person name="Calabuig P."/>
            <person name="Catania S."/>
            <person name="Gobbo F."/>
            <person name="Timofte D."/>
            <person name="Poveda J.B."/>
        </authorList>
    </citation>
    <scope>NUCLEOTIDE SEQUENCE [LARGE SCALE GENOMIC DNA]</scope>
    <source>
        <strain evidence="5">T158</strain>
    </source>
</reference>
<evidence type="ECO:0000259" key="4">
    <source>
        <dbReference type="PROSITE" id="PS50949"/>
    </source>
</evidence>
<dbReference type="InterPro" id="IPR000524">
    <property type="entry name" value="Tscrpt_reg_HTH_GntR"/>
</dbReference>
<dbReference type="SUPFAM" id="SSF46785">
    <property type="entry name" value="Winged helix' DNA-binding domain"/>
    <property type="match status" value="1"/>
</dbReference>
<evidence type="ECO:0000313" key="6">
    <source>
        <dbReference type="Proteomes" id="UP001220940"/>
    </source>
</evidence>
<feature type="domain" description="HTH gntR-type" evidence="4">
    <location>
        <begin position="7"/>
        <end position="75"/>
    </location>
</feature>
<sequence>MQITKSDKKTQQIVEYLFDLIDSGKVPVNKILPSEHQLMNKFNCSRNIVVAAYQKLSALGAVYSIRKRGRFVAENFHNLIKPLRLLWNVEKVEGEEVLVNKPDTELKLPEWAMKKHIIFIDGFRQFNKRYYINDKLMGESEIFVSLKNVSEHETINPSVPMIDILNERRALTNVVYELEFDDVTKFGCKPALAVKFFGYDNDSICVAGKYYIDPKHFKFNHQEFSLF</sequence>
<gene>
    <name evidence="5" type="ORF">LNO68_03495</name>
</gene>
<comment type="caution">
    <text evidence="5">The sequence shown here is derived from an EMBL/GenBank/DDBJ whole genome shotgun (WGS) entry which is preliminary data.</text>
</comment>
<dbReference type="EMBL" id="JAJHZM010000014">
    <property type="protein sequence ID" value="MDC4182231.1"/>
    <property type="molecule type" value="Genomic_DNA"/>
</dbReference>
<organism evidence="5 6">
    <name type="scientific">Mycoplasma bradburyae</name>
    <dbReference type="NCBI Taxonomy" id="2963128"/>
    <lineage>
        <taxon>Bacteria</taxon>
        <taxon>Bacillati</taxon>
        <taxon>Mycoplasmatota</taxon>
        <taxon>Mollicutes</taxon>
        <taxon>Mycoplasmataceae</taxon>
        <taxon>Mycoplasma</taxon>
    </lineage>
</organism>
<dbReference type="InterPro" id="IPR036390">
    <property type="entry name" value="WH_DNA-bd_sf"/>
</dbReference>
<dbReference type="RefSeq" id="WP_255034583.1">
    <property type="nucleotide sequence ID" value="NZ_CP101414.1"/>
</dbReference>
<dbReference type="Proteomes" id="UP001220940">
    <property type="component" value="Unassembled WGS sequence"/>
</dbReference>
<dbReference type="Pfam" id="PF00392">
    <property type="entry name" value="GntR"/>
    <property type="match status" value="1"/>
</dbReference>
<keyword evidence="2" id="KW-0238">DNA-binding</keyword>
<evidence type="ECO:0000256" key="3">
    <source>
        <dbReference type="ARBA" id="ARBA00023163"/>
    </source>
</evidence>
<dbReference type="PANTHER" id="PTHR44846:SF5">
    <property type="entry name" value="HTH-TYPE TRANSCRIPTIONAL REGULATOR GMUR"/>
    <property type="match status" value="1"/>
</dbReference>
<name>A0ABT5GB74_9MOLU</name>
<dbReference type="InterPro" id="IPR050679">
    <property type="entry name" value="Bact_HTH_transcr_reg"/>
</dbReference>
<evidence type="ECO:0000256" key="2">
    <source>
        <dbReference type="ARBA" id="ARBA00023125"/>
    </source>
</evidence>
<dbReference type="SMART" id="SM00345">
    <property type="entry name" value="HTH_GNTR"/>
    <property type="match status" value="1"/>
</dbReference>
<evidence type="ECO:0000256" key="1">
    <source>
        <dbReference type="ARBA" id="ARBA00023015"/>
    </source>
</evidence>
<dbReference type="Gene3D" id="1.10.10.10">
    <property type="entry name" value="Winged helix-like DNA-binding domain superfamily/Winged helix DNA-binding domain"/>
    <property type="match status" value="1"/>
</dbReference>
<dbReference type="InterPro" id="IPR036388">
    <property type="entry name" value="WH-like_DNA-bd_sf"/>
</dbReference>
<dbReference type="PROSITE" id="PS50949">
    <property type="entry name" value="HTH_GNTR"/>
    <property type="match status" value="1"/>
</dbReference>
<keyword evidence="3" id="KW-0804">Transcription</keyword>
<dbReference type="CDD" id="cd07377">
    <property type="entry name" value="WHTH_GntR"/>
    <property type="match status" value="1"/>
</dbReference>
<keyword evidence="6" id="KW-1185">Reference proteome</keyword>